<proteinExistence type="predicted"/>
<evidence type="ECO:0000313" key="2">
    <source>
        <dbReference type="Proteomes" id="UP000276133"/>
    </source>
</evidence>
<comment type="caution">
    <text evidence="1">The sequence shown here is derived from an EMBL/GenBank/DDBJ whole genome shotgun (WGS) entry which is preliminary data.</text>
</comment>
<evidence type="ECO:0000313" key="1">
    <source>
        <dbReference type="EMBL" id="RNA17331.1"/>
    </source>
</evidence>
<name>A0A3M7R1U8_BRAPC</name>
<organism evidence="1 2">
    <name type="scientific">Brachionus plicatilis</name>
    <name type="common">Marine rotifer</name>
    <name type="synonym">Brachionus muelleri</name>
    <dbReference type="NCBI Taxonomy" id="10195"/>
    <lineage>
        <taxon>Eukaryota</taxon>
        <taxon>Metazoa</taxon>
        <taxon>Spiralia</taxon>
        <taxon>Gnathifera</taxon>
        <taxon>Rotifera</taxon>
        <taxon>Eurotatoria</taxon>
        <taxon>Monogononta</taxon>
        <taxon>Pseudotrocha</taxon>
        <taxon>Ploima</taxon>
        <taxon>Brachionidae</taxon>
        <taxon>Brachionus</taxon>
    </lineage>
</organism>
<dbReference type="Proteomes" id="UP000276133">
    <property type="component" value="Unassembled WGS sequence"/>
</dbReference>
<protein>
    <submittedName>
        <fullName evidence="1">Uncharacterized protein</fullName>
    </submittedName>
</protein>
<dbReference type="AlphaFoldDB" id="A0A3M7R1U8"/>
<sequence length="80" mass="9389">MDAQVKLRYNLPWLRKLFDTQIWNVNETSITTWQAINLDDKNNCNLVVNISARFSSISFVFDLWINSKIKTTMTLSVLCF</sequence>
<dbReference type="EMBL" id="REGN01004474">
    <property type="protein sequence ID" value="RNA17331.1"/>
    <property type="molecule type" value="Genomic_DNA"/>
</dbReference>
<gene>
    <name evidence="1" type="ORF">BpHYR1_007585</name>
</gene>
<reference evidence="1 2" key="1">
    <citation type="journal article" date="2018" name="Sci. Rep.">
        <title>Genomic signatures of local adaptation to the degree of environmental predictability in rotifers.</title>
        <authorList>
            <person name="Franch-Gras L."/>
            <person name="Hahn C."/>
            <person name="Garcia-Roger E.M."/>
            <person name="Carmona M.J."/>
            <person name="Serra M."/>
            <person name="Gomez A."/>
        </authorList>
    </citation>
    <scope>NUCLEOTIDE SEQUENCE [LARGE SCALE GENOMIC DNA]</scope>
    <source>
        <strain evidence="1">HYR1</strain>
    </source>
</reference>
<keyword evidence="2" id="KW-1185">Reference proteome</keyword>
<accession>A0A3M7R1U8</accession>